<evidence type="ECO:0000313" key="1">
    <source>
        <dbReference type="EMBL" id="RGE55488.1"/>
    </source>
</evidence>
<accession>A0A3E3HUI3</accession>
<dbReference type="AlphaFoldDB" id="A0A3E3HUI3"/>
<name>A0A3E3HUI3_9FIRM</name>
<dbReference type="GeneID" id="97990820"/>
<proteinExistence type="predicted"/>
<dbReference type="EMBL" id="QVLV01000057">
    <property type="protein sequence ID" value="RGE55488.1"/>
    <property type="molecule type" value="Genomic_DNA"/>
</dbReference>
<dbReference type="RefSeq" id="WP_117546108.1">
    <property type="nucleotide sequence ID" value="NZ_QVLV01000057.1"/>
</dbReference>
<gene>
    <name evidence="1" type="ORF">DXC51_29210</name>
</gene>
<evidence type="ECO:0000313" key="2">
    <source>
        <dbReference type="Proteomes" id="UP000260812"/>
    </source>
</evidence>
<sequence>MSSLVTYNNTLVIKDESQIDDYGVMGAEYLPTAVSMSLLTTDGLSHSEAIKVNSYLKRGITVQLNLINNSNESQNISVPLIYYFGYKAKDLSTKKSLEIISGENGNVTCVIPGLYSGVVEIGFKAPIYWRAAEISSLIGCLWLIFSWFKRKSNGIYSEASII</sequence>
<keyword evidence="2" id="KW-1185">Reference proteome</keyword>
<comment type="caution">
    <text evidence="1">The sequence shown here is derived from an EMBL/GenBank/DDBJ whole genome shotgun (WGS) entry which is preliminary data.</text>
</comment>
<dbReference type="Proteomes" id="UP000260812">
    <property type="component" value="Unassembled WGS sequence"/>
</dbReference>
<reference evidence="1" key="1">
    <citation type="submission" date="2018-08" db="EMBL/GenBank/DDBJ databases">
        <title>A genome reference for cultivated species of the human gut microbiota.</title>
        <authorList>
            <person name="Zou Y."/>
            <person name="Xue W."/>
            <person name="Luo G."/>
        </authorList>
    </citation>
    <scope>NUCLEOTIDE SEQUENCE [LARGE SCALE GENOMIC DNA]</scope>
    <source>
        <strain evidence="1">TF05-5AC</strain>
    </source>
</reference>
<protein>
    <submittedName>
        <fullName evidence="1">Uncharacterized protein</fullName>
    </submittedName>
</protein>
<organism evidence="1 2">
    <name type="scientific">Eisenbergiella massiliensis</name>
    <dbReference type="NCBI Taxonomy" id="1720294"/>
    <lineage>
        <taxon>Bacteria</taxon>
        <taxon>Bacillati</taxon>
        <taxon>Bacillota</taxon>
        <taxon>Clostridia</taxon>
        <taxon>Lachnospirales</taxon>
        <taxon>Lachnospiraceae</taxon>
        <taxon>Eisenbergiella</taxon>
    </lineage>
</organism>